<dbReference type="InterPro" id="IPR050317">
    <property type="entry name" value="Plant_Fungal_Acyltransferase"/>
</dbReference>
<evidence type="ECO:0000256" key="1">
    <source>
        <dbReference type="ARBA" id="ARBA00009861"/>
    </source>
</evidence>
<dbReference type="PANTHER" id="PTHR31642:SF189">
    <property type="entry name" value="ACYLTRANSFERASE GLAUCE"/>
    <property type="match status" value="1"/>
</dbReference>
<evidence type="ECO:0000313" key="2">
    <source>
        <dbReference type="EMBL" id="EYU20701.1"/>
    </source>
</evidence>
<dbReference type="GO" id="GO:0016747">
    <property type="term" value="F:acyltransferase activity, transferring groups other than amino-acyl groups"/>
    <property type="evidence" value="ECO:0000318"/>
    <property type="project" value="GO_Central"/>
</dbReference>
<dbReference type="PhylomeDB" id="A0A022PY07"/>
<keyword evidence="3" id="KW-1185">Reference proteome</keyword>
<dbReference type="EMBL" id="KI632259">
    <property type="protein sequence ID" value="EYU20701.1"/>
    <property type="molecule type" value="Genomic_DNA"/>
</dbReference>
<evidence type="ECO:0000313" key="3">
    <source>
        <dbReference type="Proteomes" id="UP000030748"/>
    </source>
</evidence>
<sequence length="460" mass="52024">MAIISPDPSMQDLKITFQESTLVFPSQQTQKKSLFLSNIDQFLNFNVQTAHFFKANPHFPPEIAAKRLKMALEKVLVPYDFMAGRLNWNHHLDRFKIDCNAAGAGFVVASSEFSLDELGDLFRPNLGFRQLAVEKLRNLDDDKQPLCVFQVTAFKCGGFAIGVSLNHMLFDGLAAIMFQQNLASLAFDDVDNKPLALIPCHDRRLLAARSPPLVTFQHPEFLKLDRRPFLSPPPVSDDSEEQLDFRLLKLSSRDLNFLKMKANEAAAEDGKSTTTAIKATTFNVAAALVWRCRALSAHDFDHNKDRVSTILYVVDLRSRLNPPLPAGYSGNALLVAYASAKCEDIEKWPFRKMVEMISQGVTRISDEYVKSVTDFLEINKGMIPRGDCIVSSWLRLGYDQVEFPWGKPVCCTPVVNKLERIFWIFPDVDSDGVNVLVQRPAAEMETFQFHFHNFFAHNNI</sequence>
<organism evidence="2 3">
    <name type="scientific">Erythranthe guttata</name>
    <name type="common">Yellow monkey flower</name>
    <name type="synonym">Mimulus guttatus</name>
    <dbReference type="NCBI Taxonomy" id="4155"/>
    <lineage>
        <taxon>Eukaryota</taxon>
        <taxon>Viridiplantae</taxon>
        <taxon>Streptophyta</taxon>
        <taxon>Embryophyta</taxon>
        <taxon>Tracheophyta</taxon>
        <taxon>Spermatophyta</taxon>
        <taxon>Magnoliopsida</taxon>
        <taxon>eudicotyledons</taxon>
        <taxon>Gunneridae</taxon>
        <taxon>Pentapetalae</taxon>
        <taxon>asterids</taxon>
        <taxon>lamiids</taxon>
        <taxon>Lamiales</taxon>
        <taxon>Phrymaceae</taxon>
        <taxon>Erythranthe</taxon>
    </lineage>
</organism>
<proteinExistence type="inferred from homology"/>
<protein>
    <recommendedName>
        <fullName evidence="4">Omega-hydroxypalmitate O-feruloyl transferase</fullName>
    </recommendedName>
</protein>
<comment type="similarity">
    <text evidence="1">Belongs to the plant acyltransferase family.</text>
</comment>
<dbReference type="KEGG" id="egt:105976693"/>
<evidence type="ECO:0008006" key="4">
    <source>
        <dbReference type="Google" id="ProtNLM"/>
    </source>
</evidence>
<gene>
    <name evidence="2" type="ORF">MIMGU_mgv1a023965mg</name>
</gene>
<dbReference type="Gene3D" id="3.30.559.10">
    <property type="entry name" value="Chloramphenicol acetyltransferase-like domain"/>
    <property type="match status" value="2"/>
</dbReference>
<dbReference type="STRING" id="4155.A0A022PY07"/>
<dbReference type="Proteomes" id="UP000030748">
    <property type="component" value="Unassembled WGS sequence"/>
</dbReference>
<dbReference type="Pfam" id="PF02458">
    <property type="entry name" value="Transferase"/>
    <property type="match status" value="1"/>
</dbReference>
<dbReference type="eggNOG" id="ENOG502QT8C">
    <property type="taxonomic scope" value="Eukaryota"/>
</dbReference>
<dbReference type="OMA" id="ERIFWIF"/>
<accession>A0A022PY07</accession>
<dbReference type="InterPro" id="IPR023213">
    <property type="entry name" value="CAT-like_dom_sf"/>
</dbReference>
<reference evidence="2 3" key="1">
    <citation type="journal article" date="2013" name="Proc. Natl. Acad. Sci. U.S.A.">
        <title>Fine-scale variation in meiotic recombination in Mimulus inferred from population shotgun sequencing.</title>
        <authorList>
            <person name="Hellsten U."/>
            <person name="Wright K.M."/>
            <person name="Jenkins J."/>
            <person name="Shu S."/>
            <person name="Yuan Y."/>
            <person name="Wessler S.R."/>
            <person name="Schmutz J."/>
            <person name="Willis J.H."/>
            <person name="Rokhsar D.S."/>
        </authorList>
    </citation>
    <scope>NUCLEOTIDE SEQUENCE [LARGE SCALE GENOMIC DNA]</scope>
    <source>
        <strain evidence="3">cv. DUN x IM62</strain>
    </source>
</reference>
<dbReference type="PANTHER" id="PTHR31642">
    <property type="entry name" value="TRICHOTHECENE 3-O-ACETYLTRANSFERASE"/>
    <property type="match status" value="1"/>
</dbReference>
<name>A0A022PY07_ERYGU</name>
<dbReference type="AlphaFoldDB" id="A0A022PY07"/>
<dbReference type="OrthoDB" id="671439at2759"/>